<accession>A0A132NM10</accession>
<organism evidence="1 2">
    <name type="scientific">Giardia duodenalis assemblage B</name>
    <dbReference type="NCBI Taxonomy" id="1394984"/>
    <lineage>
        <taxon>Eukaryota</taxon>
        <taxon>Metamonada</taxon>
        <taxon>Diplomonadida</taxon>
        <taxon>Hexamitidae</taxon>
        <taxon>Giardiinae</taxon>
        <taxon>Giardia</taxon>
    </lineage>
</organism>
<reference evidence="1 2" key="1">
    <citation type="journal article" date="2015" name="Mol. Biochem. Parasitol.">
        <title>Identification of polymorphic genes for use in assemblage B genotyping assays through comparative genomics of multiple assemblage B Giardia duodenalis isolates.</title>
        <authorList>
            <person name="Wielinga C."/>
            <person name="Thompson R.C."/>
            <person name="Monis P."/>
            <person name="Ryan U."/>
        </authorList>
    </citation>
    <scope>NUCLEOTIDE SEQUENCE [LARGE SCALE GENOMIC DNA]</scope>
    <source>
        <strain evidence="1 2">BAH15c1</strain>
    </source>
</reference>
<gene>
    <name evidence="1" type="ORF">QR46_4945</name>
</gene>
<proteinExistence type="predicted"/>
<protein>
    <submittedName>
        <fullName evidence="1">Uncharacterized protein</fullName>
    </submittedName>
</protein>
<evidence type="ECO:0000313" key="2">
    <source>
        <dbReference type="Proteomes" id="UP000070089"/>
    </source>
</evidence>
<dbReference type="EMBL" id="JXTI01000347">
    <property type="protein sequence ID" value="KWX11101.1"/>
    <property type="molecule type" value="Genomic_DNA"/>
</dbReference>
<evidence type="ECO:0000313" key="1">
    <source>
        <dbReference type="EMBL" id="KWX11101.1"/>
    </source>
</evidence>
<sequence>MLMSDTTDSETRSCKMSIPQSFVHEEEMGDQIFSRAASHLYRLIASVRIAPAQLRLQAPILCISMSYGFHCISVLFSIPSSVLLS</sequence>
<comment type="caution">
    <text evidence="1">The sequence shown here is derived from an EMBL/GenBank/DDBJ whole genome shotgun (WGS) entry which is preliminary data.</text>
</comment>
<dbReference type="AlphaFoldDB" id="A0A132NM10"/>
<name>A0A132NM10_GIAIN</name>
<dbReference type="Proteomes" id="UP000070089">
    <property type="component" value="Unassembled WGS sequence"/>
</dbReference>
<dbReference type="VEuPathDB" id="GiardiaDB:QR46_4945"/>